<evidence type="ECO:0000313" key="1">
    <source>
        <dbReference type="EMBL" id="SCL65143.1"/>
    </source>
</evidence>
<sequence length="114" mass="13019">MRNLFRRTVGSGRHAIARIRESHRRFEGEPSRGTAYRSVVAGPLRPWQVRERLFTARGRYGVDAAEVRAFLDRVADDLAGLYAEVAVTHAEADRIRDALRQWQTEMARDLAGVR</sequence>
<dbReference type="EMBL" id="FMIA01000002">
    <property type="protein sequence ID" value="SCL65143.1"/>
    <property type="molecule type" value="Genomic_DNA"/>
</dbReference>
<reference evidence="1 2" key="1">
    <citation type="submission" date="2016-06" db="EMBL/GenBank/DDBJ databases">
        <authorList>
            <person name="Kjaerup R.B."/>
            <person name="Dalgaard T.S."/>
            <person name="Juul-Madsen H.R."/>
        </authorList>
    </citation>
    <scope>NUCLEOTIDE SEQUENCE [LARGE SCALE GENOMIC DNA]</scope>
    <source>
        <strain evidence="1 2">DSM 45577</strain>
    </source>
</reference>
<dbReference type="Gene3D" id="6.10.250.660">
    <property type="match status" value="1"/>
</dbReference>
<keyword evidence="2" id="KW-1185">Reference proteome</keyword>
<dbReference type="RefSeq" id="WP_091445214.1">
    <property type="nucleotide sequence ID" value="NZ_BMMJ01000022.1"/>
</dbReference>
<organism evidence="1 2">
    <name type="scientific">Micromonospora yangpuensis</name>
    <dbReference type="NCBI Taxonomy" id="683228"/>
    <lineage>
        <taxon>Bacteria</taxon>
        <taxon>Bacillati</taxon>
        <taxon>Actinomycetota</taxon>
        <taxon>Actinomycetes</taxon>
        <taxon>Micromonosporales</taxon>
        <taxon>Micromonosporaceae</taxon>
        <taxon>Micromonospora</taxon>
    </lineage>
</organism>
<evidence type="ECO:0000313" key="2">
    <source>
        <dbReference type="Proteomes" id="UP000198937"/>
    </source>
</evidence>
<name>A0A1C6VFJ8_9ACTN</name>
<dbReference type="AlphaFoldDB" id="A0A1C6VFJ8"/>
<proteinExistence type="predicted"/>
<gene>
    <name evidence="1" type="ORF">GA0070617_5673</name>
</gene>
<dbReference type="OrthoDB" id="3394784at2"/>
<accession>A0A1C6VFJ8</accession>
<dbReference type="NCBIfam" id="TIGR03544">
    <property type="entry name" value="DivI1A_domain"/>
    <property type="match status" value="1"/>
</dbReference>
<dbReference type="InterPro" id="IPR019933">
    <property type="entry name" value="DivIVA_domain"/>
</dbReference>
<dbReference type="Proteomes" id="UP000198937">
    <property type="component" value="Unassembled WGS sequence"/>
</dbReference>
<protein>
    <submittedName>
        <fullName evidence="1">DivIVA domain-containing protein</fullName>
    </submittedName>
</protein>